<dbReference type="RefSeq" id="XP_005103262.2">
    <property type="nucleotide sequence ID" value="XM_005103205.3"/>
</dbReference>
<feature type="compositionally biased region" description="Basic and acidic residues" evidence="2">
    <location>
        <begin position="246"/>
        <end position="255"/>
    </location>
</feature>
<evidence type="ECO:0000259" key="3">
    <source>
        <dbReference type="PROSITE" id="PS50003"/>
    </source>
</evidence>
<accession>A0ABM0JWM9</accession>
<feature type="region of interest" description="Disordered" evidence="2">
    <location>
        <begin position="1132"/>
        <end position="1373"/>
    </location>
</feature>
<feature type="compositionally biased region" description="Basic and acidic residues" evidence="2">
    <location>
        <begin position="954"/>
        <end position="984"/>
    </location>
</feature>
<feature type="region of interest" description="Disordered" evidence="2">
    <location>
        <begin position="2063"/>
        <end position="2183"/>
    </location>
</feature>
<proteinExistence type="predicted"/>
<feature type="compositionally biased region" description="Polar residues" evidence="2">
    <location>
        <begin position="1259"/>
        <end position="1279"/>
    </location>
</feature>
<feature type="compositionally biased region" description="Basic and acidic residues" evidence="2">
    <location>
        <begin position="1169"/>
        <end position="1187"/>
    </location>
</feature>
<feature type="compositionally biased region" description="Basic and acidic residues" evidence="2">
    <location>
        <begin position="1876"/>
        <end position="1893"/>
    </location>
</feature>
<dbReference type="CDD" id="cd13243">
    <property type="entry name" value="PH_PLEKHG1_G2_G3"/>
    <property type="match status" value="1"/>
</dbReference>
<feature type="compositionally biased region" description="Basic and acidic residues" evidence="2">
    <location>
        <begin position="1132"/>
        <end position="1142"/>
    </location>
</feature>
<feature type="compositionally biased region" description="Polar residues" evidence="2">
    <location>
        <begin position="110"/>
        <end position="120"/>
    </location>
</feature>
<evidence type="ECO:0000256" key="2">
    <source>
        <dbReference type="SAM" id="MobiDB-lite"/>
    </source>
</evidence>
<dbReference type="InterPro" id="IPR055251">
    <property type="entry name" value="SOS1_NGEF_PH"/>
</dbReference>
<dbReference type="SMART" id="SM00325">
    <property type="entry name" value="RhoGEF"/>
    <property type="match status" value="1"/>
</dbReference>
<feature type="domain" description="PH" evidence="3">
    <location>
        <begin position="784"/>
        <end position="884"/>
    </location>
</feature>
<feature type="compositionally biased region" description="Low complexity" evidence="2">
    <location>
        <begin position="170"/>
        <end position="181"/>
    </location>
</feature>
<feature type="compositionally biased region" description="Polar residues" evidence="2">
    <location>
        <begin position="303"/>
        <end position="318"/>
    </location>
</feature>
<dbReference type="Pfam" id="PF00621">
    <property type="entry name" value="RhoGEF"/>
    <property type="match status" value="1"/>
</dbReference>
<dbReference type="SMART" id="SM00233">
    <property type="entry name" value="PH"/>
    <property type="match status" value="1"/>
</dbReference>
<feature type="compositionally biased region" description="Basic and acidic residues" evidence="2">
    <location>
        <begin position="1312"/>
        <end position="1339"/>
    </location>
</feature>
<dbReference type="InterPro" id="IPR000219">
    <property type="entry name" value="DH_dom"/>
</dbReference>
<feature type="compositionally biased region" description="Basic and acidic residues" evidence="2">
    <location>
        <begin position="414"/>
        <end position="429"/>
    </location>
</feature>
<feature type="compositionally biased region" description="Acidic residues" evidence="2">
    <location>
        <begin position="1155"/>
        <end position="1168"/>
    </location>
</feature>
<dbReference type="Gene3D" id="1.20.900.10">
    <property type="entry name" value="Dbl homology (DH) domain"/>
    <property type="match status" value="1"/>
</dbReference>
<feature type="region of interest" description="Disordered" evidence="2">
    <location>
        <begin position="954"/>
        <end position="1040"/>
    </location>
</feature>
<feature type="compositionally biased region" description="Polar residues" evidence="2">
    <location>
        <begin position="1838"/>
        <end position="1856"/>
    </location>
</feature>
<feature type="region of interest" description="Disordered" evidence="2">
    <location>
        <begin position="93"/>
        <end position="575"/>
    </location>
</feature>
<feature type="compositionally biased region" description="Gly residues" evidence="2">
    <location>
        <begin position="221"/>
        <end position="232"/>
    </location>
</feature>
<dbReference type="PANTHER" id="PTHR45924">
    <property type="entry name" value="FI17866P1"/>
    <property type="match status" value="1"/>
</dbReference>
<feature type="compositionally biased region" description="Polar residues" evidence="2">
    <location>
        <begin position="1794"/>
        <end position="1803"/>
    </location>
</feature>
<sequence length="2216" mass="244894">MDGPKRYSPSRKAASALCEFHANNNMTHEGGTRTSNHRMLVSLEDLDRISRHSLNWEEFFGSSLELAPSLLNIYDDIVASGTRDDNGNECLLDDVSANKSSSPPLHHHQNTCVGKTQSLPPRTDGKIPLRSGKLPSLSEPSDRPVSMMDTDPSAPKQNQDHNDQKKRPLSISSMSSASSSSLPRLRKKRANMMKSATNDSRDTGIPDEEAEEASGFSSSAGGSGGNADGSGLGSESRNSVDSGCVDGDRSGERFFDNMSITSSETGSTRDEVDSSLWSGKDVSLTSVDTTMSSKQQQSRSKLLGNSSHPTPHVLQQTPSPSPYRKYSQDKATNENLGSLPDSPLSPRLTRPRRISSPLSGSISIPKPEDPRLLGDKASYLASPSPTSPAPDSPSGYDVIGSPDNGRRTLSSTRQEARKRFFSNYEEHLNQNRTGYVQAPLAESESLTSSAHEDSPETRCEASGSEPSLLSSQKTAASAAATKKQSSSPSSSPSSPPATTSTPSSASEATQQQQNHIPPFSPSSEKRSSDKHFRDKRSSRYDPNSSGMTSQRSVFSRSSKKRDTHPGADPGSRGSPVYVSYVQRVVTEIIESERTYIASLEDIIHGYLEPLETILNTRDAKKDISCLFSNIREIYKFGCIFLADLERTGSDPVKVAQCFVRHNKGFVIYTDYCTNYPRAVEVLTKFMQDPDLSELCKERQLALGHGLPLGAFLLRPVQRILKYHLLLQNIVKNCEKEGQDASILEAAFQHMTQMAHHINEMKRKHEHAVRIQEIQSQLEDYVGEDLTRLGELVLESTFRVYGAKASRQVFLFEKGLLISKKKEGGMLSCKTFIMCSNLMLVEVIPNEPLSFHVIPFNNPRAQYTLQARNMEQKRRWCQEVKRLILESFKGRIPDNVKNLVMQLGREHDDDYVTKEALEAVRKNQHTAPEYLEKRRVRKKSGSRIPDFILLKPQRARKDWNKKADKSKVSPEMGRRAESKSPDSHRRIFPKQLAPNKRRSQSQCTSMPTTPTSEISYPEMYNQPHPSRPQAVSQPVTPSQNPISAIVSSGAALVSFTKGLGGDDVSKKDKSKSKVTNNNSREGHEEELEKVKRAQSFRKAMRSQPLTSQDLSDLVARCGGSIKFSTPNKVKEDVFTEDVPDRQDLSGYSLRSRSDAEDSSDEGGDEEEDSIDNKSALKSEETSFDRDMISVDSIADEDVDDTKPIHTSATFDSPGDVKIGALGVEDNDMMSPEARSASLPSLHNSERNSGFQADSSKRSRTNQLKSEKMSSYSSDNITSHRGSGRMSRRDMQNASLQNGRYGQRKGQGTAGSCDKVKDENSERKVTAFHDTYSKRTGDKAILRKKGLRLPNTSKHLPLPEPRASPHPNGIKAKLTDWNSGVDKLTKGSLSDISHLDEDPWVINSDSTSPGTSVSESLNSTAQDLSINDSSHAHGGARPRGHSDLSEMMKVSGNKENLDWLVYLNRNSYGSPSEAASASKQRLSTSALDWGCQRKENLDAKRRISAQVPYATPPRSYMTTENMKKFGSGKDKPQNFQSNGNKSTINVVPVSSVSAFGVPPMTITIARPTTLNASNLTRCNSIPASTCSRPETVTRVRPSSMDMEKLADESDRMVAEMEEYISRTSSSESMKGTSKFPTTLPTITVEEEEDDKELNRLSVVSSVSTSSYDSQASSSSDGLVGTLKTKLHTWAQRMGKREDSEISLTSTLTSDEEDKVDMFTGANTFEPPLHKENLWQADRQLESVLREHCQGGSVIGSRMAHTLPKGMESPTLHHHGDTVSSSSEARPHSTCGLSRVDTCQQVQDEQASPAKESAPDHARFSLPPTTEATEALMPPALKSCDIQQSDSGFSLQSNDSNLSETQTPAPEPLPQPLLELSEDSSKEVTPETKPKMDKSSKSKQSSPSAKSSVKRTDSCESIDSTDSFYERRLSVAFDSEVFNEEPVIVTVYEDRPQGHVEVQPRKHTIREYVQLIEQKLKPQSPKVFEVRRREPGTMIRQRLETLRESALYGRSSSSHGSSRQASEEREFIRSKSQPPSQYRTKLNSADRYDCRCSDDISVNGIRHFSSKESLSKSRERINLSKSRESVNSNLSRESLVTSKSREKINFGGSESSDSKPSSPALRIRSTNHGHESDSSRFLFMSPGPSEPSTANQFRYRARSNSDQPLSETERSPTPGAEGGMQPSKSMCKLDQLSSEVDNLVIMKGWVRALISRFQEPSES</sequence>
<feature type="region of interest" description="Disordered" evidence="2">
    <location>
        <begin position="2002"/>
        <end position="2041"/>
    </location>
</feature>
<feature type="compositionally biased region" description="Basic and acidic residues" evidence="2">
    <location>
        <begin position="1079"/>
        <end position="1090"/>
    </location>
</feature>
<dbReference type="Pfam" id="PF22697">
    <property type="entry name" value="SOS1_NGEF_PH"/>
    <property type="match status" value="1"/>
</dbReference>
<feature type="region of interest" description="Disordered" evidence="2">
    <location>
        <begin position="1423"/>
        <end position="1442"/>
    </location>
</feature>
<dbReference type="InterPro" id="IPR001849">
    <property type="entry name" value="PH_domain"/>
</dbReference>
<feature type="domain" description="DH" evidence="4">
    <location>
        <begin position="580"/>
        <end position="760"/>
    </location>
</feature>
<feature type="compositionally biased region" description="Polar residues" evidence="2">
    <location>
        <begin position="2027"/>
        <end position="2040"/>
    </location>
</feature>
<feature type="compositionally biased region" description="Low complexity" evidence="2">
    <location>
        <begin position="292"/>
        <end position="301"/>
    </location>
</feature>
<dbReference type="Gene3D" id="2.30.29.30">
    <property type="entry name" value="Pleckstrin-homology domain (PH domain)/Phosphotyrosine-binding domain (PTB)"/>
    <property type="match status" value="1"/>
</dbReference>
<feature type="compositionally biased region" description="Low complexity" evidence="2">
    <location>
        <begin position="1895"/>
        <end position="1904"/>
    </location>
</feature>
<feature type="region of interest" description="Disordered" evidence="2">
    <location>
        <begin position="1397"/>
        <end position="1416"/>
    </location>
</feature>
<feature type="compositionally biased region" description="Polar residues" evidence="2">
    <location>
        <begin position="2143"/>
        <end position="2163"/>
    </location>
</feature>
<feature type="compositionally biased region" description="Low complexity" evidence="2">
    <location>
        <begin position="470"/>
        <end position="513"/>
    </location>
</feature>
<dbReference type="PANTHER" id="PTHR45924:SF2">
    <property type="entry name" value="FI17866P1"/>
    <property type="match status" value="1"/>
</dbReference>
<dbReference type="RefSeq" id="XP_005103264.2">
    <property type="nucleotide sequence ID" value="XM_005103207.3"/>
</dbReference>
<protein>
    <submittedName>
        <fullName evidence="6 7">Uncharacterized protein LOC101855581 isoform X1</fullName>
    </submittedName>
</protein>
<feature type="compositionally biased region" description="Low complexity" evidence="2">
    <location>
        <begin position="2002"/>
        <end position="2017"/>
    </location>
</feature>
<feature type="compositionally biased region" description="Polar residues" evidence="2">
    <location>
        <begin position="1401"/>
        <end position="1416"/>
    </location>
</feature>
<reference evidence="6 7" key="1">
    <citation type="submission" date="2025-05" db="UniProtKB">
        <authorList>
            <consortium name="RefSeq"/>
        </authorList>
    </citation>
    <scope>IDENTIFICATION</scope>
</reference>
<feature type="compositionally biased region" description="Basic and acidic residues" evidence="2">
    <location>
        <begin position="523"/>
        <end position="539"/>
    </location>
</feature>
<evidence type="ECO:0000259" key="4">
    <source>
        <dbReference type="PROSITE" id="PS50010"/>
    </source>
</evidence>
<keyword evidence="1" id="KW-0597">Phosphoprotein</keyword>
<feature type="compositionally biased region" description="Low complexity" evidence="2">
    <location>
        <begin position="336"/>
        <end position="365"/>
    </location>
</feature>
<feature type="compositionally biased region" description="Polar residues" evidence="2">
    <location>
        <begin position="1236"/>
        <end position="1252"/>
    </location>
</feature>
<feature type="compositionally biased region" description="Basic and acidic residues" evidence="2">
    <location>
        <begin position="450"/>
        <end position="459"/>
    </location>
</feature>
<feature type="region of interest" description="Disordered" evidence="2">
    <location>
        <begin position="1760"/>
        <end position="1819"/>
    </location>
</feature>
<dbReference type="InterPro" id="IPR011993">
    <property type="entry name" value="PH-like_dom_sf"/>
</dbReference>
<feature type="compositionally biased region" description="Low complexity" evidence="2">
    <location>
        <begin position="2106"/>
        <end position="2115"/>
    </location>
</feature>
<evidence type="ECO:0000313" key="8">
    <source>
        <dbReference type="RefSeq" id="XP_012940745.1"/>
    </source>
</evidence>
<feature type="region of interest" description="Disordered" evidence="2">
    <location>
        <begin position="1838"/>
        <end position="1918"/>
    </location>
</feature>
<feature type="compositionally biased region" description="Polar residues" evidence="2">
    <location>
        <begin position="999"/>
        <end position="1013"/>
    </location>
</feature>
<name>A0ABM0JWM9_APLCA</name>
<dbReference type="Proteomes" id="UP000694888">
    <property type="component" value="Unplaced"/>
</dbReference>
<dbReference type="InterPro" id="IPR043324">
    <property type="entry name" value="PH_PLEKHG1_G2_G3"/>
</dbReference>
<feature type="compositionally biased region" description="Polar residues" evidence="2">
    <location>
        <begin position="1028"/>
        <end position="1040"/>
    </location>
</feature>
<dbReference type="PROSITE" id="PS50003">
    <property type="entry name" value="PH_DOMAIN"/>
    <property type="match status" value="1"/>
</dbReference>
<feature type="compositionally biased region" description="Basic and acidic residues" evidence="2">
    <location>
        <begin position="2063"/>
        <end position="2081"/>
    </location>
</feature>
<evidence type="ECO:0000256" key="1">
    <source>
        <dbReference type="ARBA" id="ARBA00022553"/>
    </source>
</evidence>
<gene>
    <name evidence="6 7 8" type="primary">LOC101855581</name>
</gene>
<evidence type="ECO:0000313" key="6">
    <source>
        <dbReference type="RefSeq" id="XP_005103262.2"/>
    </source>
</evidence>
<evidence type="ECO:0000313" key="7">
    <source>
        <dbReference type="RefSeq" id="XP_005103264.2"/>
    </source>
</evidence>
<dbReference type="SUPFAM" id="SSF48065">
    <property type="entry name" value="DBL homology domain (DH-domain)"/>
    <property type="match status" value="1"/>
</dbReference>
<keyword evidence="5" id="KW-1185">Reference proteome</keyword>
<dbReference type="CDD" id="cd00160">
    <property type="entry name" value="RhoGEF"/>
    <property type="match status" value="1"/>
</dbReference>
<dbReference type="RefSeq" id="XP_012940745.1">
    <property type="nucleotide sequence ID" value="XM_013085291.2"/>
</dbReference>
<feature type="compositionally biased region" description="Polar residues" evidence="2">
    <location>
        <begin position="540"/>
        <end position="556"/>
    </location>
</feature>
<feature type="region of interest" description="Disordered" evidence="2">
    <location>
        <begin position="1057"/>
        <end position="1090"/>
    </location>
</feature>
<evidence type="ECO:0000313" key="5">
    <source>
        <dbReference type="Proteomes" id="UP000694888"/>
    </source>
</evidence>
<dbReference type="SUPFAM" id="SSF50729">
    <property type="entry name" value="PH domain-like"/>
    <property type="match status" value="1"/>
</dbReference>
<feature type="compositionally biased region" description="Polar residues" evidence="2">
    <location>
        <begin position="2082"/>
        <end position="2095"/>
    </location>
</feature>
<organism evidence="5 7">
    <name type="scientific">Aplysia californica</name>
    <name type="common">California sea hare</name>
    <dbReference type="NCBI Taxonomy" id="6500"/>
    <lineage>
        <taxon>Eukaryota</taxon>
        <taxon>Metazoa</taxon>
        <taxon>Spiralia</taxon>
        <taxon>Lophotrochozoa</taxon>
        <taxon>Mollusca</taxon>
        <taxon>Gastropoda</taxon>
        <taxon>Heterobranchia</taxon>
        <taxon>Euthyneura</taxon>
        <taxon>Tectipleura</taxon>
        <taxon>Aplysiida</taxon>
        <taxon>Aplysioidea</taxon>
        <taxon>Aplysiidae</taxon>
        <taxon>Aplysia</taxon>
    </lineage>
</organism>
<dbReference type="InterPro" id="IPR035899">
    <property type="entry name" value="DBL_dom_sf"/>
</dbReference>
<dbReference type="PROSITE" id="PS50010">
    <property type="entry name" value="DH_2"/>
    <property type="match status" value="1"/>
</dbReference>
<dbReference type="GeneID" id="101855581"/>